<dbReference type="InterPro" id="IPR036663">
    <property type="entry name" value="Fumarylacetoacetase_C_sf"/>
</dbReference>
<name>A8I2Y5_AZOC5</name>
<dbReference type="HOGENOM" id="CLU_060136_1_0_5"/>
<reference evidence="3 4" key="6">
    <citation type="journal article" date="2011" name="Appl. Environ. Microbiol.">
        <title>Involvement of the azorhizobial chromosome partition gene (parA) in the onset of bacteroid differentiation during Sesbania rostrata stem nodule development.</title>
        <authorList>
            <person name="Liu CT."/>
            <person name="Lee KB."/>
            <person name="Wang YS."/>
            <person name="Peng MH."/>
            <person name="Lee KT."/>
            <person name="Suzuki S."/>
            <person name="Suzuki T."/>
            <person name="Oyaizu H."/>
        </authorList>
    </citation>
    <scope>NUCLEOTIDE SEQUENCE [LARGE SCALE GENOMIC DNA]</scope>
    <source>
        <strain evidence="4">ATCC 43989 / DSM 5975 / JCM 20966 / LMG 6465 / NBRC 14845 / NCIMB 13405 / ORS 571</strain>
    </source>
</reference>
<keyword evidence="1" id="KW-0456">Lyase</keyword>
<dbReference type="PANTHER" id="PTHR30143:SF0">
    <property type="entry name" value="2-KETO-4-PENTENOATE HYDRATASE"/>
    <property type="match status" value="1"/>
</dbReference>
<dbReference type="KEGG" id="azc:AZC_1955"/>
<dbReference type="Pfam" id="PF01557">
    <property type="entry name" value="FAA_hydrolase"/>
    <property type="match status" value="1"/>
</dbReference>
<reference evidence="3 4" key="5">
    <citation type="journal article" date="2010" name="Appl. Environ. Microbiol.">
        <title>phrR-like gene praR of Azorhizobium caulinodans ORS571 is essential for symbiosis with Sesbania rostrata and is involved in expression of reb genes.</title>
        <authorList>
            <person name="Akiba N."/>
            <person name="Aono T."/>
            <person name="Toyazaki H."/>
            <person name="Sato S."/>
            <person name="Oyaizu H."/>
        </authorList>
    </citation>
    <scope>NUCLEOTIDE SEQUENCE [LARGE SCALE GENOMIC DNA]</scope>
    <source>
        <strain evidence="4">ATCC 43989 / DSM 5975 / JCM 20966 / LMG 6465 / NBRC 14845 / NCIMB 13405 / ORS 571</strain>
    </source>
</reference>
<proteinExistence type="predicted"/>
<dbReference type="EMBL" id="AP009384">
    <property type="protein sequence ID" value="BAF87953.1"/>
    <property type="molecule type" value="Genomic_DNA"/>
</dbReference>
<reference evidence="3 4" key="1">
    <citation type="journal article" date="2007" name="Appl. Environ. Microbiol.">
        <title>Rhizobial factors required for stem nodule maturation and maintenance in Sesbania rostrata-Azorhizobium caulinodans ORS571 symbiosis.</title>
        <authorList>
            <person name="Suzuki S."/>
            <person name="Aono T."/>
            <person name="Lee KB."/>
            <person name="Suzuki T."/>
            <person name="Liu CT."/>
            <person name="Miwa H."/>
            <person name="Wakao S."/>
            <person name="Iki T."/>
            <person name="Oyaizu H."/>
        </authorList>
    </citation>
    <scope>NUCLEOTIDE SEQUENCE [LARGE SCALE GENOMIC DNA]</scope>
    <source>
        <strain evidence="4">ATCC 43989 / DSM 5975 / JCM 20966 / LMG 6465 / NBRC 14845 / NCIMB 13405 / ORS 571</strain>
    </source>
</reference>
<dbReference type="PANTHER" id="PTHR30143">
    <property type="entry name" value="ACID HYDRATASE"/>
    <property type="match status" value="1"/>
</dbReference>
<dbReference type="InterPro" id="IPR050772">
    <property type="entry name" value="Hydratase-Decarb/MhpD_sf"/>
</dbReference>
<dbReference type="AlphaFoldDB" id="A8I2Y5"/>
<dbReference type="GO" id="GO:0008684">
    <property type="term" value="F:2-oxopent-4-enoate hydratase activity"/>
    <property type="evidence" value="ECO:0007669"/>
    <property type="project" value="TreeGrafter"/>
</dbReference>
<evidence type="ECO:0000313" key="3">
    <source>
        <dbReference type="EMBL" id="BAF87953.1"/>
    </source>
</evidence>
<reference evidence="3 4" key="3">
    <citation type="journal article" date="2008" name="BMC Genomics">
        <title>The genome of the versatile nitrogen fixer Azorhizobium caulinodans ORS571.</title>
        <authorList>
            <person name="Lee KB."/>
            <person name="Backer P.D."/>
            <person name="Aono T."/>
            <person name="Liu CT."/>
            <person name="Suzuki S."/>
            <person name="Suzuki T."/>
            <person name="Kaneko T."/>
            <person name="Yamada M."/>
            <person name="Tabata S."/>
            <person name="Kupfer D.M."/>
            <person name="Najar F.Z."/>
            <person name="Wiley G.B."/>
            <person name="Roe B."/>
            <person name="Binnewies T.T."/>
            <person name="Ussery D.W."/>
            <person name="D'Haeze W."/>
            <person name="Herder J.D."/>
            <person name="Gevers D."/>
            <person name="Vereecke D."/>
            <person name="Holsters M."/>
            <person name="Oyaizu H."/>
        </authorList>
    </citation>
    <scope>NUCLEOTIDE SEQUENCE [LARGE SCALE GENOMIC DNA]</scope>
    <source>
        <strain evidence="4">ATCC 43989 / DSM 5975 / JCM 20966 / LMG 6465 / NBRC 14845 / NCIMB 13405 / ORS 571</strain>
    </source>
</reference>
<gene>
    <name evidence="3" type="ordered locus">AZC_1955</name>
</gene>
<dbReference type="SUPFAM" id="SSF56529">
    <property type="entry name" value="FAH"/>
    <property type="match status" value="1"/>
</dbReference>
<evidence type="ECO:0000313" key="4">
    <source>
        <dbReference type="Proteomes" id="UP000000270"/>
    </source>
</evidence>
<dbReference type="GO" id="GO:0005737">
    <property type="term" value="C:cytoplasm"/>
    <property type="evidence" value="ECO:0007669"/>
    <property type="project" value="TreeGrafter"/>
</dbReference>
<dbReference type="STRING" id="438753.AZC_1955"/>
<protein>
    <submittedName>
        <fullName evidence="3">Putative hydratase/decarboxylase family protein</fullName>
    </submittedName>
</protein>
<evidence type="ECO:0000256" key="1">
    <source>
        <dbReference type="ARBA" id="ARBA00023239"/>
    </source>
</evidence>
<evidence type="ECO:0000259" key="2">
    <source>
        <dbReference type="Pfam" id="PF01557"/>
    </source>
</evidence>
<sequence length="251" mass="26453">MLMVASHLEASVDALAEARRSNTQIDGLAQAPASTDEAHAIQDVVFARLGLEIGAYKASTPVGAPEKRGLIPAGMVRQSPAAMPAVQVPHCGVEAEVAFRFLRDLPPRETPYTREEVAAATSVLPAIEVLSSRFRSPRTRPELEQLADCMINGGLVLGAETKNWSHLDLPRLEVTLTINGETVLQRTGGHPTDDPLGITVALVNMMRIAGGVKAGQSVATGSWSGMLFLKPGDTCVASFSGLGTAEVTFSA</sequence>
<dbReference type="eggNOG" id="COG3971">
    <property type="taxonomic scope" value="Bacteria"/>
</dbReference>
<reference evidence="3 4" key="4">
    <citation type="journal article" date="2009" name="Appl. Environ. Microbiol.">
        <title>Comparative genome-wide transcriptional profiling of Azorhizobium caulinodans ORS571 grown under free-living and symbiotic conditions.</title>
        <authorList>
            <person name="Tsukada S."/>
            <person name="Aono T."/>
            <person name="Akiba N."/>
            <person name="Lee KB."/>
            <person name="Liu CT."/>
            <person name="Toyazaki H."/>
            <person name="Oyaizu H."/>
        </authorList>
    </citation>
    <scope>NUCLEOTIDE SEQUENCE [LARGE SCALE GENOMIC DNA]</scope>
    <source>
        <strain evidence="4">ATCC 43989 / DSM 5975 / JCM 20966 / LMG 6465 / NBRC 14845 / NCIMB 13405 / ORS 571</strain>
    </source>
</reference>
<dbReference type="InterPro" id="IPR011234">
    <property type="entry name" value="Fumarylacetoacetase-like_C"/>
</dbReference>
<reference evidence="4" key="2">
    <citation type="submission" date="2007-04" db="EMBL/GenBank/DDBJ databases">
        <title>Complete genome sequence of the nitrogen-fixing bacterium Azorhizobium caulinodans ORS571.</title>
        <authorList>
            <person name="Lee K.B."/>
            <person name="Backer P.D."/>
            <person name="Aono T."/>
            <person name="Liu C.T."/>
            <person name="Suzuki S."/>
            <person name="Suzuki T."/>
            <person name="Kaneko T."/>
            <person name="Yamada M."/>
            <person name="Tabata S."/>
            <person name="Kupfer D.M."/>
            <person name="Najar F.Z."/>
            <person name="Wiley G.B."/>
            <person name="Roe B."/>
            <person name="Binnewies T."/>
            <person name="Ussery D."/>
            <person name="Vereecke D."/>
            <person name="Gevers D."/>
            <person name="Holsters M."/>
            <person name="Oyaizu H."/>
        </authorList>
    </citation>
    <scope>NUCLEOTIDE SEQUENCE [LARGE SCALE GENOMIC DNA]</scope>
    <source>
        <strain evidence="4">ATCC 43989 / DSM 5975 / JCM 20966 / LMG 6465 / NBRC 14845 / NCIMB 13405 / ORS 571</strain>
    </source>
</reference>
<accession>A8I2Y5</accession>
<feature type="domain" description="Fumarylacetoacetase-like C-terminal" evidence="2">
    <location>
        <begin position="88"/>
        <end position="248"/>
    </location>
</feature>
<dbReference type="Gene3D" id="3.90.850.10">
    <property type="entry name" value="Fumarylacetoacetase-like, C-terminal domain"/>
    <property type="match status" value="1"/>
</dbReference>
<organism evidence="3 4">
    <name type="scientific">Azorhizobium caulinodans (strain ATCC 43989 / DSM 5975 / JCM 20966 / LMG 6465 / NBRC 14845 / NCIMB 13405 / ORS 571)</name>
    <dbReference type="NCBI Taxonomy" id="438753"/>
    <lineage>
        <taxon>Bacteria</taxon>
        <taxon>Pseudomonadati</taxon>
        <taxon>Pseudomonadota</taxon>
        <taxon>Alphaproteobacteria</taxon>
        <taxon>Hyphomicrobiales</taxon>
        <taxon>Xanthobacteraceae</taxon>
        <taxon>Azorhizobium</taxon>
    </lineage>
</organism>
<keyword evidence="4" id="KW-1185">Reference proteome</keyword>
<dbReference type="Proteomes" id="UP000000270">
    <property type="component" value="Chromosome"/>
</dbReference>